<evidence type="ECO:0000256" key="3">
    <source>
        <dbReference type="ARBA" id="ARBA00022729"/>
    </source>
</evidence>
<reference evidence="8 9" key="1">
    <citation type="journal article" date="2018" name="Sci. Data">
        <title>The draft genome sequence of cork oak.</title>
        <authorList>
            <person name="Ramos A.M."/>
            <person name="Usie A."/>
            <person name="Barbosa P."/>
            <person name="Barros P.M."/>
            <person name="Capote T."/>
            <person name="Chaves I."/>
            <person name="Simoes F."/>
            <person name="Abreu I."/>
            <person name="Carrasquinho I."/>
            <person name="Faro C."/>
            <person name="Guimaraes J.B."/>
            <person name="Mendonca D."/>
            <person name="Nobrega F."/>
            <person name="Rodrigues L."/>
            <person name="Saibo N.J.M."/>
            <person name="Varela M.C."/>
            <person name="Egas C."/>
            <person name="Matos J."/>
            <person name="Miguel C.M."/>
            <person name="Oliveira M.M."/>
            <person name="Ricardo C.P."/>
            <person name="Goncalves S."/>
        </authorList>
    </citation>
    <scope>NUCLEOTIDE SEQUENCE [LARGE SCALE GENOMIC DNA]</scope>
    <source>
        <strain evidence="9">cv. HL8</strain>
    </source>
</reference>
<dbReference type="GO" id="GO:0016020">
    <property type="term" value="C:membrane"/>
    <property type="evidence" value="ECO:0007669"/>
    <property type="project" value="UniProtKB-SubCell"/>
</dbReference>
<dbReference type="SUPFAM" id="SSF52047">
    <property type="entry name" value="RNI-like"/>
    <property type="match status" value="1"/>
</dbReference>
<evidence type="ECO:0000256" key="1">
    <source>
        <dbReference type="ARBA" id="ARBA00004479"/>
    </source>
</evidence>
<dbReference type="Gene3D" id="3.80.10.10">
    <property type="entry name" value="Ribonuclease Inhibitor"/>
    <property type="match status" value="1"/>
</dbReference>
<evidence type="ECO:0000313" key="8">
    <source>
        <dbReference type="EMBL" id="KAK7845584.1"/>
    </source>
</evidence>
<keyword evidence="6" id="KW-0675">Receptor</keyword>
<dbReference type="AlphaFoldDB" id="A0AAW0L465"/>
<evidence type="ECO:0000256" key="7">
    <source>
        <dbReference type="ARBA" id="ARBA00023180"/>
    </source>
</evidence>
<keyword evidence="2" id="KW-0812">Transmembrane</keyword>
<keyword evidence="9" id="KW-1185">Reference proteome</keyword>
<keyword evidence="3" id="KW-0732">Signal</keyword>
<evidence type="ECO:0000256" key="4">
    <source>
        <dbReference type="ARBA" id="ARBA00022989"/>
    </source>
</evidence>
<keyword evidence="5" id="KW-0472">Membrane</keyword>
<protein>
    <submittedName>
        <fullName evidence="8">Receptor-like protein cf-9</fullName>
    </submittedName>
</protein>
<evidence type="ECO:0000313" key="9">
    <source>
        <dbReference type="Proteomes" id="UP000237347"/>
    </source>
</evidence>
<evidence type="ECO:0000256" key="5">
    <source>
        <dbReference type="ARBA" id="ARBA00023136"/>
    </source>
</evidence>
<evidence type="ECO:0000256" key="2">
    <source>
        <dbReference type="ARBA" id="ARBA00022692"/>
    </source>
</evidence>
<comment type="caution">
    <text evidence="8">The sequence shown here is derived from an EMBL/GenBank/DDBJ whole genome shotgun (WGS) entry which is preliminary data.</text>
</comment>
<dbReference type="PANTHER" id="PTHR48061:SF12">
    <property type="entry name" value="DISEASE RESISTANCE LIKE PROTEIN"/>
    <property type="match status" value="1"/>
</dbReference>
<comment type="subcellular location">
    <subcellularLocation>
        <location evidence="1">Membrane</location>
        <topology evidence="1">Single-pass type I membrane protein</topology>
    </subcellularLocation>
</comment>
<dbReference type="EMBL" id="PKMF04000168">
    <property type="protein sequence ID" value="KAK7845584.1"/>
    <property type="molecule type" value="Genomic_DNA"/>
</dbReference>
<dbReference type="InterPro" id="IPR046956">
    <property type="entry name" value="RLP23-like"/>
</dbReference>
<name>A0AAW0L465_QUESU</name>
<evidence type="ECO:0000256" key="6">
    <source>
        <dbReference type="ARBA" id="ARBA00023170"/>
    </source>
</evidence>
<dbReference type="Proteomes" id="UP000237347">
    <property type="component" value="Unassembled WGS sequence"/>
</dbReference>
<dbReference type="InterPro" id="IPR032675">
    <property type="entry name" value="LRR_dom_sf"/>
</dbReference>
<keyword evidence="7" id="KW-0325">Glycoprotein</keyword>
<gene>
    <name evidence="8" type="primary">CF-9_2</name>
    <name evidence="8" type="ORF">CFP56_009143</name>
</gene>
<dbReference type="PANTHER" id="PTHR48061">
    <property type="entry name" value="LEUCINE-RICH REPEAT RECEPTOR PROTEIN KINASE EMS1-LIKE-RELATED"/>
    <property type="match status" value="1"/>
</dbReference>
<proteinExistence type="predicted"/>
<keyword evidence="4" id="KW-1133">Transmembrane helix</keyword>
<organism evidence="8 9">
    <name type="scientific">Quercus suber</name>
    <name type="common">Cork oak</name>
    <dbReference type="NCBI Taxonomy" id="58331"/>
    <lineage>
        <taxon>Eukaryota</taxon>
        <taxon>Viridiplantae</taxon>
        <taxon>Streptophyta</taxon>
        <taxon>Embryophyta</taxon>
        <taxon>Tracheophyta</taxon>
        <taxon>Spermatophyta</taxon>
        <taxon>Magnoliopsida</taxon>
        <taxon>eudicotyledons</taxon>
        <taxon>Gunneridae</taxon>
        <taxon>Pentapetalae</taxon>
        <taxon>rosids</taxon>
        <taxon>fabids</taxon>
        <taxon>Fagales</taxon>
        <taxon>Fagaceae</taxon>
        <taxon>Quercus</taxon>
    </lineage>
</organism>
<sequence length="133" mass="14938">MGFEVFRLQHDLIEMGVIPPISLDLSGYGNVSLETADVKRLTQNLTKLRELHLDHVDMSSVSLSSFMNLSSSLTSLTLNSCLLPGRLLDHIFCPPNLCELRLADNPQLSWFFPMVNSSKALRFLDVSYTIHDS</sequence>
<accession>A0AAW0L465</accession>